<evidence type="ECO:0000256" key="2">
    <source>
        <dbReference type="ARBA" id="ARBA00022771"/>
    </source>
</evidence>
<evidence type="ECO:0000313" key="7">
    <source>
        <dbReference type="Proteomes" id="UP001205105"/>
    </source>
</evidence>
<evidence type="ECO:0000256" key="4">
    <source>
        <dbReference type="PROSITE-ProRule" id="PRU00134"/>
    </source>
</evidence>
<protein>
    <recommendedName>
        <fullName evidence="5">MYND-type domain-containing protein</fullName>
    </recommendedName>
</protein>
<keyword evidence="3" id="KW-0862">Zinc</keyword>
<dbReference type="InterPro" id="IPR002893">
    <property type="entry name" value="Znf_MYND"/>
</dbReference>
<comment type="caution">
    <text evidence="6">The sequence shown here is derived from an EMBL/GenBank/DDBJ whole genome shotgun (WGS) entry which is preliminary data.</text>
</comment>
<organism evidence="6 7">
    <name type="scientific">Chlorella ohadii</name>
    <dbReference type="NCBI Taxonomy" id="2649997"/>
    <lineage>
        <taxon>Eukaryota</taxon>
        <taxon>Viridiplantae</taxon>
        <taxon>Chlorophyta</taxon>
        <taxon>core chlorophytes</taxon>
        <taxon>Trebouxiophyceae</taxon>
        <taxon>Chlorellales</taxon>
        <taxon>Chlorellaceae</taxon>
        <taxon>Chlorella clade</taxon>
        <taxon>Chlorella</taxon>
    </lineage>
</organism>
<dbReference type="GO" id="GO:0008270">
    <property type="term" value="F:zinc ion binding"/>
    <property type="evidence" value="ECO:0007669"/>
    <property type="project" value="UniProtKB-KW"/>
</dbReference>
<evidence type="ECO:0000313" key="6">
    <source>
        <dbReference type="EMBL" id="KAI7837869.1"/>
    </source>
</evidence>
<evidence type="ECO:0000256" key="3">
    <source>
        <dbReference type="ARBA" id="ARBA00022833"/>
    </source>
</evidence>
<name>A0AAD5DP25_9CHLO</name>
<evidence type="ECO:0000259" key="5">
    <source>
        <dbReference type="PROSITE" id="PS50865"/>
    </source>
</evidence>
<keyword evidence="2 4" id="KW-0863">Zinc-finger</keyword>
<keyword evidence="7" id="KW-1185">Reference proteome</keyword>
<reference evidence="6" key="1">
    <citation type="submission" date="2020-11" db="EMBL/GenBank/DDBJ databases">
        <title>Chlorella ohadii genome sequencing and assembly.</title>
        <authorList>
            <person name="Murik O."/>
            <person name="Treves H."/>
            <person name="Kedem I."/>
            <person name="Shotland Y."/>
            <person name="Kaplan A."/>
        </authorList>
    </citation>
    <scope>NUCLEOTIDE SEQUENCE</scope>
    <source>
        <strain evidence="6">1</strain>
    </source>
</reference>
<gene>
    <name evidence="6" type="ORF">COHA_008356</name>
</gene>
<feature type="domain" description="MYND-type" evidence="5">
    <location>
        <begin position="751"/>
        <end position="789"/>
    </location>
</feature>
<dbReference type="EMBL" id="JADXDR010000142">
    <property type="protein sequence ID" value="KAI7837869.1"/>
    <property type="molecule type" value="Genomic_DNA"/>
</dbReference>
<dbReference type="PROSITE" id="PS50865">
    <property type="entry name" value="ZF_MYND_2"/>
    <property type="match status" value="1"/>
</dbReference>
<dbReference type="SUPFAM" id="SSF144232">
    <property type="entry name" value="HIT/MYND zinc finger-like"/>
    <property type="match status" value="1"/>
</dbReference>
<keyword evidence="1" id="KW-0479">Metal-binding</keyword>
<accession>A0AAD5DP25</accession>
<evidence type="ECO:0000256" key="1">
    <source>
        <dbReference type="ARBA" id="ARBA00022723"/>
    </source>
</evidence>
<dbReference type="Gene3D" id="6.10.140.2220">
    <property type="match status" value="1"/>
</dbReference>
<dbReference type="Pfam" id="PF01753">
    <property type="entry name" value="zf-MYND"/>
    <property type="match status" value="1"/>
</dbReference>
<sequence>MATAQQVNSLATLLLGGLDSLQLNPAASGRLEEAAKQLGDDLRALASSQHARGLRQAASQCRQLVAACTKLEDRMRSKLRRGPPAAAADARTWAASIQQYTTAACHVMEAVLGAFHTPGRSGLLDPAPAARAVAALMRCGTRALESFCRLGLGQPERAEEASAAGAYLAHGVAAQIRAVTMALLATVSNARWRTAADSSMLVPAALRSWMASVARGGHACLAAADPSDGHVRHLLVDALPTFLGIVALHRPEMSDQMHAWISDPALMWQLGHLLAAGHALLVDEAQPTDYGWIDHYRSACLFTVGLPGTVEELAPLLGAALPMREPAVQLLSHLPMVPPVEAVPGTYCQVPVTAVWLLSALTEFHLTVLQPGTQADMRSWSAEAQAAAAEAASGGDVAEQQALAAWLRVVPAAAQFFEALLPGQPLAADADVDAARLGPGLYVLCLLRFGEACEAAAAYFGALQSACTAGDDACLNTAVAAEALLRLAPKLPRLLSSLGATCFEAAQGAVTQGLHPIVVVMRQTLSLACNMLAGIRGTVHDGAPGPVRQALRHVHASACKVPHALGQLPRQLRAAAGVLCNPASHAAGPIALRLDLTVLAQAAACVSFGKGTLRRVYAEPAGAEGDEAAGSRRRLTGMALQAGPALLVYSAMPQDPSGATPLDIITGSLEDVLGCLPSPATCGVVLLGWRQQSRQLEEAGLAVPAAVAALLAEAEAAMAGQGHSLDTESTRAELESALGLLRCANLRCPNVAGCSEAGQQSKKCARCRSVSYCGVTCQRIDYPRHKLACHPA</sequence>
<proteinExistence type="predicted"/>
<dbReference type="Proteomes" id="UP001205105">
    <property type="component" value="Unassembled WGS sequence"/>
</dbReference>
<dbReference type="AlphaFoldDB" id="A0AAD5DP25"/>